<reference evidence="2" key="1">
    <citation type="submission" date="2022-08" db="UniProtKB">
        <authorList>
            <consortium name="EnsemblMetazoa"/>
        </authorList>
    </citation>
    <scope>IDENTIFICATION</scope>
</reference>
<feature type="compositionally biased region" description="Basic and acidic residues" evidence="1">
    <location>
        <begin position="125"/>
        <end position="147"/>
    </location>
</feature>
<feature type="region of interest" description="Disordered" evidence="1">
    <location>
        <begin position="123"/>
        <end position="166"/>
    </location>
</feature>
<dbReference type="Proteomes" id="UP000075882">
    <property type="component" value="Unassembled WGS sequence"/>
</dbReference>
<name>A0A8W7PNV3_ANOCL</name>
<dbReference type="AlphaFoldDB" id="A0A8W7PNV3"/>
<evidence type="ECO:0000256" key="1">
    <source>
        <dbReference type="SAM" id="MobiDB-lite"/>
    </source>
</evidence>
<dbReference type="EnsemblMetazoa" id="ACOM035178-RA">
    <property type="protein sequence ID" value="ACOM035178-PA.1"/>
    <property type="gene ID" value="ACOM035178"/>
</dbReference>
<feature type="compositionally biased region" description="Basic and acidic residues" evidence="1">
    <location>
        <begin position="267"/>
        <end position="294"/>
    </location>
</feature>
<organism evidence="2">
    <name type="scientific">Anopheles coluzzii</name>
    <name type="common">African malaria mosquito</name>
    <dbReference type="NCBI Taxonomy" id="1518534"/>
    <lineage>
        <taxon>Eukaryota</taxon>
        <taxon>Metazoa</taxon>
        <taxon>Ecdysozoa</taxon>
        <taxon>Arthropoda</taxon>
        <taxon>Hexapoda</taxon>
        <taxon>Insecta</taxon>
        <taxon>Pterygota</taxon>
        <taxon>Neoptera</taxon>
        <taxon>Endopterygota</taxon>
        <taxon>Diptera</taxon>
        <taxon>Nematocera</taxon>
        <taxon>Culicoidea</taxon>
        <taxon>Culicidae</taxon>
        <taxon>Anophelinae</taxon>
        <taxon>Anopheles</taxon>
    </lineage>
</organism>
<proteinExistence type="predicted"/>
<evidence type="ECO:0000313" key="2">
    <source>
        <dbReference type="EnsemblMetazoa" id="ACOM035178-PA.1"/>
    </source>
</evidence>
<protein>
    <submittedName>
        <fullName evidence="2">Uncharacterized protein</fullName>
    </submittedName>
</protein>
<sequence>MQNTYVQTGETVPAEDVLAPFAHHLRAALVLLDRHGAHRAALDEIIVERDAQRVRLAIHREAARIFLARHRWMPLHNGRKKERDTEEKAPSLTRAKSEPIVLPGVGVVQSLPESSGVELGKTHKKAELGPDDSNKFRTQFRRPEQKSSRHVGQCTAHGDGMLEDDGDSGTIRSEQIEEPVWFAPAWSPVCCSLGPTRQIVSQPAFGHQVRNRSSSTSVKEKEYKRFTSSTLCVRHEAMGCTIMFRVSNGDVVIDLPPGNCYSSSDFEPAHDEPDIPRPRDSSRKITNEKRAPSF</sequence>
<feature type="region of interest" description="Disordered" evidence="1">
    <location>
        <begin position="262"/>
        <end position="294"/>
    </location>
</feature>
<accession>A0A8W7PNV3</accession>